<dbReference type="Gene3D" id="1.10.443.10">
    <property type="entry name" value="Intergrase catalytic core"/>
    <property type="match status" value="1"/>
</dbReference>
<dbReference type="InterPro" id="IPR050090">
    <property type="entry name" value="Tyrosine_recombinase_XerCD"/>
</dbReference>
<keyword evidence="3" id="KW-0233">DNA recombination</keyword>
<gene>
    <name evidence="5" type="ORF">Pan181_19710</name>
</gene>
<dbReference type="InterPro" id="IPR025269">
    <property type="entry name" value="SAM-like_dom"/>
</dbReference>
<evidence type="ECO:0000256" key="1">
    <source>
        <dbReference type="ARBA" id="ARBA00008857"/>
    </source>
</evidence>
<accession>A0A518AM22</accession>
<sequence>MNQELANWTIERYLNESFIPSREDDWGNAVSTSKEYRVAVSSLDRFAGHSVTMGEVTEAILAEFGEWLIDNGSSAETAHSYCKRVRAIAREVNPTEFALLFNTRRAVDLLDKKEQENDARAGEVQQAGITLLTPIADARCLYHAVKQHRTNTRSRYNGAFNHWARLIGGEMVGSLTDANFAKYVEARQNEKAVADTIRGELNKILAFARWCVVRTTLPEPECKSPSRTRKAPKAWSKQEVRKLFDEARRTNRKVYGMPGSVFWPALLHTSWDTAERIGALLQLTRDDIDLHERFVRISHRKGGGRELVKKLSPESCKALGLLFRTMPGSDKVFMYGDPSTLWKAYGRILEDAGLPSGRDSKFHRLRKTHATWLHRAGGDATESLGHSSDEVTRASYIDPRYSQEKRADQLLFKPERTSIAAGLAGVLAWFGK</sequence>
<dbReference type="InterPro" id="IPR002104">
    <property type="entry name" value="Integrase_catalytic"/>
</dbReference>
<evidence type="ECO:0000313" key="6">
    <source>
        <dbReference type="Proteomes" id="UP000315750"/>
    </source>
</evidence>
<protein>
    <submittedName>
        <fullName evidence="5">Site-specific tyrosine recombinase XerC</fullName>
    </submittedName>
</protein>
<dbReference type="Pfam" id="PF13102">
    <property type="entry name" value="Phage_int_SAM_5"/>
    <property type="match status" value="1"/>
</dbReference>
<keyword evidence="2" id="KW-0238">DNA-binding</keyword>
<dbReference type="RefSeq" id="WP_145246588.1">
    <property type="nucleotide sequence ID" value="NZ_CP036278.1"/>
</dbReference>
<dbReference type="EMBL" id="CP036278">
    <property type="protein sequence ID" value="QDU55775.1"/>
    <property type="molecule type" value="Genomic_DNA"/>
</dbReference>
<evidence type="ECO:0000259" key="4">
    <source>
        <dbReference type="PROSITE" id="PS51898"/>
    </source>
</evidence>
<organism evidence="5 6">
    <name type="scientific">Aeoliella mucimassa</name>
    <dbReference type="NCBI Taxonomy" id="2527972"/>
    <lineage>
        <taxon>Bacteria</taxon>
        <taxon>Pseudomonadati</taxon>
        <taxon>Planctomycetota</taxon>
        <taxon>Planctomycetia</taxon>
        <taxon>Pirellulales</taxon>
        <taxon>Lacipirellulaceae</taxon>
        <taxon>Aeoliella</taxon>
    </lineage>
</organism>
<evidence type="ECO:0000256" key="2">
    <source>
        <dbReference type="ARBA" id="ARBA00023125"/>
    </source>
</evidence>
<dbReference type="Pfam" id="PF00589">
    <property type="entry name" value="Phage_integrase"/>
    <property type="match status" value="1"/>
</dbReference>
<dbReference type="OrthoDB" id="249527at2"/>
<dbReference type="PROSITE" id="PS51898">
    <property type="entry name" value="TYR_RECOMBINASE"/>
    <property type="match status" value="1"/>
</dbReference>
<dbReference type="GO" id="GO:0003677">
    <property type="term" value="F:DNA binding"/>
    <property type="evidence" value="ECO:0007669"/>
    <property type="project" value="UniProtKB-KW"/>
</dbReference>
<proteinExistence type="inferred from homology"/>
<dbReference type="KEGG" id="amuc:Pan181_19710"/>
<dbReference type="AlphaFoldDB" id="A0A518AM22"/>
<dbReference type="PANTHER" id="PTHR30349:SF41">
    <property type="entry name" value="INTEGRASE_RECOMBINASE PROTEIN MJ0367-RELATED"/>
    <property type="match status" value="1"/>
</dbReference>
<dbReference type="InterPro" id="IPR011010">
    <property type="entry name" value="DNA_brk_join_enz"/>
</dbReference>
<dbReference type="GO" id="GO:0015074">
    <property type="term" value="P:DNA integration"/>
    <property type="evidence" value="ECO:0007669"/>
    <property type="project" value="InterPro"/>
</dbReference>
<name>A0A518AM22_9BACT</name>
<dbReference type="Proteomes" id="UP000315750">
    <property type="component" value="Chromosome"/>
</dbReference>
<reference evidence="5 6" key="1">
    <citation type="submission" date="2019-02" db="EMBL/GenBank/DDBJ databases">
        <title>Deep-cultivation of Planctomycetes and their phenomic and genomic characterization uncovers novel biology.</title>
        <authorList>
            <person name="Wiegand S."/>
            <person name="Jogler M."/>
            <person name="Boedeker C."/>
            <person name="Pinto D."/>
            <person name="Vollmers J."/>
            <person name="Rivas-Marin E."/>
            <person name="Kohn T."/>
            <person name="Peeters S.H."/>
            <person name="Heuer A."/>
            <person name="Rast P."/>
            <person name="Oberbeckmann S."/>
            <person name="Bunk B."/>
            <person name="Jeske O."/>
            <person name="Meyerdierks A."/>
            <person name="Storesund J.E."/>
            <person name="Kallscheuer N."/>
            <person name="Luecker S."/>
            <person name="Lage O.M."/>
            <person name="Pohl T."/>
            <person name="Merkel B.J."/>
            <person name="Hornburger P."/>
            <person name="Mueller R.-W."/>
            <person name="Bruemmer F."/>
            <person name="Labrenz M."/>
            <person name="Spormann A.M."/>
            <person name="Op den Camp H."/>
            <person name="Overmann J."/>
            <person name="Amann R."/>
            <person name="Jetten M.S.M."/>
            <person name="Mascher T."/>
            <person name="Medema M.H."/>
            <person name="Devos D.P."/>
            <person name="Kaster A.-K."/>
            <person name="Ovreas L."/>
            <person name="Rohde M."/>
            <person name="Galperin M.Y."/>
            <person name="Jogler C."/>
        </authorList>
    </citation>
    <scope>NUCLEOTIDE SEQUENCE [LARGE SCALE GENOMIC DNA]</scope>
    <source>
        <strain evidence="5 6">Pan181</strain>
    </source>
</reference>
<evidence type="ECO:0000313" key="5">
    <source>
        <dbReference type="EMBL" id="QDU55775.1"/>
    </source>
</evidence>
<comment type="similarity">
    <text evidence="1">Belongs to the 'phage' integrase family.</text>
</comment>
<feature type="domain" description="Tyr recombinase" evidence="4">
    <location>
        <begin position="230"/>
        <end position="409"/>
    </location>
</feature>
<evidence type="ECO:0000256" key="3">
    <source>
        <dbReference type="ARBA" id="ARBA00023172"/>
    </source>
</evidence>
<dbReference type="GO" id="GO:0006310">
    <property type="term" value="P:DNA recombination"/>
    <property type="evidence" value="ECO:0007669"/>
    <property type="project" value="UniProtKB-KW"/>
</dbReference>
<dbReference type="CDD" id="cd00397">
    <property type="entry name" value="DNA_BRE_C"/>
    <property type="match status" value="1"/>
</dbReference>
<dbReference type="InterPro" id="IPR013762">
    <property type="entry name" value="Integrase-like_cat_sf"/>
</dbReference>
<dbReference type="PANTHER" id="PTHR30349">
    <property type="entry name" value="PHAGE INTEGRASE-RELATED"/>
    <property type="match status" value="1"/>
</dbReference>
<keyword evidence="6" id="KW-1185">Reference proteome</keyword>
<dbReference type="SUPFAM" id="SSF56349">
    <property type="entry name" value="DNA breaking-rejoining enzymes"/>
    <property type="match status" value="1"/>
</dbReference>